<dbReference type="Gene3D" id="3.50.90.10">
    <property type="entry name" value="YerB-like"/>
    <property type="match status" value="1"/>
</dbReference>
<evidence type="ECO:0000259" key="3">
    <source>
        <dbReference type="Pfam" id="PF17479"/>
    </source>
</evidence>
<dbReference type="EMBL" id="LGCL01000031">
    <property type="protein sequence ID" value="KPL74808.1"/>
    <property type="molecule type" value="Genomic_DNA"/>
</dbReference>
<evidence type="ECO:0008006" key="6">
    <source>
        <dbReference type="Google" id="ProtNLM"/>
    </source>
</evidence>
<name>A0A0P6XR41_9CHLR</name>
<dbReference type="Pfam" id="PF11258">
    <property type="entry name" value="DUF3048"/>
    <property type="match status" value="1"/>
</dbReference>
<reference evidence="4 5" key="1">
    <citation type="submission" date="2015-07" db="EMBL/GenBank/DDBJ databases">
        <title>Genome sequence of Ornatilinea apprima DSM 23815.</title>
        <authorList>
            <person name="Hemp J."/>
            <person name="Ward L.M."/>
            <person name="Pace L.A."/>
            <person name="Fischer W.W."/>
        </authorList>
    </citation>
    <scope>NUCLEOTIDE SEQUENCE [LARGE SCALE GENOMIC DNA]</scope>
    <source>
        <strain evidence="4 5">P3M-1</strain>
    </source>
</reference>
<protein>
    <recommendedName>
        <fullName evidence="6">Lipoprotein YerB</fullName>
    </recommendedName>
</protein>
<dbReference type="InterPro" id="IPR023158">
    <property type="entry name" value="YerB-like_sf"/>
</dbReference>
<dbReference type="Proteomes" id="UP000050417">
    <property type="component" value="Unassembled WGS sequence"/>
</dbReference>
<organism evidence="4 5">
    <name type="scientific">Ornatilinea apprima</name>
    <dbReference type="NCBI Taxonomy" id="1134406"/>
    <lineage>
        <taxon>Bacteria</taxon>
        <taxon>Bacillati</taxon>
        <taxon>Chloroflexota</taxon>
        <taxon>Anaerolineae</taxon>
        <taxon>Anaerolineales</taxon>
        <taxon>Anaerolineaceae</taxon>
        <taxon>Ornatilinea</taxon>
    </lineage>
</organism>
<dbReference type="SUPFAM" id="SSF159774">
    <property type="entry name" value="YerB-like"/>
    <property type="match status" value="1"/>
</dbReference>
<feature type="domain" description="DUF3048" evidence="2">
    <location>
        <begin position="90"/>
        <end position="199"/>
    </location>
</feature>
<feature type="chain" id="PRO_5006133186" description="Lipoprotein YerB" evidence="1">
    <location>
        <begin position="29"/>
        <end position="407"/>
    </location>
</feature>
<evidence type="ECO:0000256" key="1">
    <source>
        <dbReference type="SAM" id="SignalP"/>
    </source>
</evidence>
<dbReference type="STRING" id="1134406.ADN00_13255"/>
<dbReference type="Pfam" id="PF17479">
    <property type="entry name" value="DUF3048_C"/>
    <property type="match status" value="1"/>
</dbReference>
<sequence length="407" mass="45401">MNNNKIKPLIFFCVLLIAAGCTTGPNSAVDAGQTGLSQDLFASAEAPAAVENTPFVVAVPPASAEEEETTFTYPPEGVGPESYPQGINPLTGLPPAQASLLNRRPVIVKVENMPRERSRPQWGLPQADLVFEYYIEYGDTRFSVVYYGQQPEQVGPIRSARHVDKQLIQMYRSFFVFGGAYPELYDEMVQADYGDRIIREGPNTSPALFRFEPDQNNELMVNLGLLEEVYATYGMDNSRQPLQGLAFNPVAPQGGQPASRVYARFSGAVYNRWDYDPQSGTYLRFADAQNDVNNVEEVYAPLMDAASGQQVAMENVVIILTRYYQLNGAEVYDIPLQGNGPAFVARDGQIYAARWERADQEMPLRLMLDNGKAFPLKPGRTWFELMGESTQQSVVEEAGWRFVLRMP</sequence>
<dbReference type="InterPro" id="IPR021416">
    <property type="entry name" value="DUF3048_N"/>
</dbReference>
<dbReference type="AlphaFoldDB" id="A0A0P6XR41"/>
<comment type="caution">
    <text evidence="4">The sequence shown here is derived from an EMBL/GenBank/DDBJ whole genome shotgun (WGS) entry which is preliminary data.</text>
</comment>
<keyword evidence="5" id="KW-1185">Reference proteome</keyword>
<evidence type="ECO:0000313" key="4">
    <source>
        <dbReference type="EMBL" id="KPL74808.1"/>
    </source>
</evidence>
<feature type="domain" description="DUF3048" evidence="3">
    <location>
        <begin position="263"/>
        <end position="382"/>
    </location>
</feature>
<dbReference type="InterPro" id="IPR035328">
    <property type="entry name" value="DUF3048_C"/>
</dbReference>
<proteinExistence type="predicted"/>
<dbReference type="OrthoDB" id="9779102at2"/>
<dbReference type="PROSITE" id="PS51257">
    <property type="entry name" value="PROKAR_LIPOPROTEIN"/>
    <property type="match status" value="1"/>
</dbReference>
<accession>A0A0P6XR41</accession>
<gene>
    <name evidence="4" type="ORF">ADN00_13255</name>
</gene>
<keyword evidence="1" id="KW-0732">Signal</keyword>
<evidence type="ECO:0000259" key="2">
    <source>
        <dbReference type="Pfam" id="PF11258"/>
    </source>
</evidence>
<dbReference type="RefSeq" id="WP_075063501.1">
    <property type="nucleotide sequence ID" value="NZ_LGCL01000031.1"/>
</dbReference>
<feature type="signal peptide" evidence="1">
    <location>
        <begin position="1"/>
        <end position="28"/>
    </location>
</feature>
<evidence type="ECO:0000313" key="5">
    <source>
        <dbReference type="Proteomes" id="UP000050417"/>
    </source>
</evidence>